<reference evidence="3" key="1">
    <citation type="submission" date="2023-11" db="EMBL/GenBank/DDBJ databases">
        <authorList>
            <person name="De Vega J J."/>
            <person name="De Vega J J."/>
        </authorList>
    </citation>
    <scope>NUCLEOTIDE SEQUENCE</scope>
</reference>
<evidence type="ECO:0000313" key="4">
    <source>
        <dbReference type="Proteomes" id="UP001295794"/>
    </source>
</evidence>
<comment type="caution">
    <text evidence="3">The sequence shown here is derived from an EMBL/GenBank/DDBJ whole genome shotgun (WGS) entry which is preliminary data.</text>
</comment>
<evidence type="ECO:0000313" key="3">
    <source>
        <dbReference type="EMBL" id="CAK5267826.1"/>
    </source>
</evidence>
<keyword evidence="4" id="KW-1185">Reference proteome</keyword>
<proteinExistence type="predicted"/>
<dbReference type="AlphaFoldDB" id="A0AAD2H258"/>
<accession>A0AAD2H258</accession>
<organism evidence="3 4">
    <name type="scientific">Mycena citricolor</name>
    <dbReference type="NCBI Taxonomy" id="2018698"/>
    <lineage>
        <taxon>Eukaryota</taxon>
        <taxon>Fungi</taxon>
        <taxon>Dikarya</taxon>
        <taxon>Basidiomycota</taxon>
        <taxon>Agaricomycotina</taxon>
        <taxon>Agaricomycetes</taxon>
        <taxon>Agaricomycetidae</taxon>
        <taxon>Agaricales</taxon>
        <taxon>Marasmiineae</taxon>
        <taxon>Mycenaceae</taxon>
        <taxon>Mycena</taxon>
    </lineage>
</organism>
<dbReference type="EMBL" id="CAVNYO010000136">
    <property type="protein sequence ID" value="CAK5267826.1"/>
    <property type="molecule type" value="Genomic_DNA"/>
</dbReference>
<feature type="signal peptide" evidence="1">
    <location>
        <begin position="1"/>
        <end position="21"/>
    </location>
</feature>
<dbReference type="EMBL" id="CAVNYO010000118">
    <property type="protein sequence ID" value="CAK5267317.1"/>
    <property type="molecule type" value="Genomic_DNA"/>
</dbReference>
<dbReference type="InterPro" id="IPR023393">
    <property type="entry name" value="START-like_dom_sf"/>
</dbReference>
<sequence>MHLHTTSAAALALLPIALVAGADTLRDKHCAPPLKSSFTHNTYTYTVPLPQITQITKDFFDIEWYGGVVVSTHTGRNGVPGATRSGNFTGGSFHETLTEYTLRPDAFAYAYSGVPYTFAPPHAQPVHFGVYAETLRFESVCGGRATYIDFQTWSCVDDRPAGYNFWYTLHQTGAESLAQTLKANVLAGDCD</sequence>
<gene>
    <name evidence="3" type="ORF">MYCIT1_LOCUS10673</name>
    <name evidence="2" type="ORF">MYCIT1_LOCUS9715</name>
</gene>
<name>A0AAD2H258_9AGAR</name>
<evidence type="ECO:0000256" key="1">
    <source>
        <dbReference type="SAM" id="SignalP"/>
    </source>
</evidence>
<keyword evidence="1" id="KW-0732">Signal</keyword>
<protein>
    <submittedName>
        <fullName evidence="3">Uncharacterized protein</fullName>
    </submittedName>
</protein>
<dbReference type="Gene3D" id="3.30.530.20">
    <property type="match status" value="1"/>
</dbReference>
<evidence type="ECO:0000313" key="2">
    <source>
        <dbReference type="EMBL" id="CAK5267317.1"/>
    </source>
</evidence>
<dbReference type="Proteomes" id="UP001295794">
    <property type="component" value="Unassembled WGS sequence"/>
</dbReference>
<feature type="chain" id="PRO_5042440708" evidence="1">
    <location>
        <begin position="22"/>
        <end position="191"/>
    </location>
</feature>